<keyword evidence="2" id="KW-1185">Reference proteome</keyword>
<evidence type="ECO:0000313" key="2">
    <source>
        <dbReference type="Proteomes" id="UP001434883"/>
    </source>
</evidence>
<name>A0ABV0S559_9TELE</name>
<organism evidence="1 2">
    <name type="scientific">Xenoophorus captivus</name>
    <dbReference type="NCBI Taxonomy" id="1517983"/>
    <lineage>
        <taxon>Eukaryota</taxon>
        <taxon>Metazoa</taxon>
        <taxon>Chordata</taxon>
        <taxon>Craniata</taxon>
        <taxon>Vertebrata</taxon>
        <taxon>Euteleostomi</taxon>
        <taxon>Actinopterygii</taxon>
        <taxon>Neopterygii</taxon>
        <taxon>Teleostei</taxon>
        <taxon>Neoteleostei</taxon>
        <taxon>Acanthomorphata</taxon>
        <taxon>Ovalentaria</taxon>
        <taxon>Atherinomorphae</taxon>
        <taxon>Cyprinodontiformes</taxon>
        <taxon>Goodeidae</taxon>
        <taxon>Xenoophorus</taxon>
    </lineage>
</organism>
<reference evidence="1 2" key="1">
    <citation type="submission" date="2021-06" db="EMBL/GenBank/DDBJ databases">
        <authorList>
            <person name="Palmer J.M."/>
        </authorList>
    </citation>
    <scope>NUCLEOTIDE SEQUENCE [LARGE SCALE GENOMIC DNA]</scope>
    <source>
        <strain evidence="1 2">XC_2019</strain>
        <tissue evidence="1">Muscle</tissue>
    </source>
</reference>
<dbReference type="Proteomes" id="UP001434883">
    <property type="component" value="Unassembled WGS sequence"/>
</dbReference>
<proteinExistence type="predicted"/>
<protein>
    <submittedName>
        <fullName evidence="1">Uncharacterized protein</fullName>
    </submittedName>
</protein>
<evidence type="ECO:0000313" key="1">
    <source>
        <dbReference type="EMBL" id="MEQ2214702.1"/>
    </source>
</evidence>
<accession>A0ABV0S559</accession>
<comment type="caution">
    <text evidence="1">The sequence shown here is derived from an EMBL/GenBank/DDBJ whole genome shotgun (WGS) entry which is preliminary data.</text>
</comment>
<gene>
    <name evidence="1" type="ORF">XENOCAPTIV_017147</name>
</gene>
<sequence length="105" mass="12140">MTSVSAAGSTSWPFRAARGTGRLEYGLLTIMELSFYISVWKYSQVSSHSSAFLLDHRKAIQRQQKERKSRLHMQPFVSKAMLQVLATKWVKDKLVIHYNIFVFCL</sequence>
<dbReference type="EMBL" id="JAHRIN010067575">
    <property type="protein sequence ID" value="MEQ2214702.1"/>
    <property type="molecule type" value="Genomic_DNA"/>
</dbReference>